<protein>
    <submittedName>
        <fullName evidence="1">Uncharacterized protein</fullName>
    </submittedName>
</protein>
<proteinExistence type="predicted"/>
<name>A0A124GP23_PICGL</name>
<organism evidence="1">
    <name type="scientific">Picea glauca</name>
    <name type="common">White spruce</name>
    <name type="synonym">Pinus glauca</name>
    <dbReference type="NCBI Taxonomy" id="3330"/>
    <lineage>
        <taxon>Eukaryota</taxon>
        <taxon>Viridiplantae</taxon>
        <taxon>Streptophyta</taxon>
        <taxon>Embryophyta</taxon>
        <taxon>Tracheophyta</taxon>
        <taxon>Spermatophyta</taxon>
        <taxon>Pinopsida</taxon>
        <taxon>Pinidae</taxon>
        <taxon>Conifers I</taxon>
        <taxon>Pinales</taxon>
        <taxon>Pinaceae</taxon>
        <taxon>Picea</taxon>
    </lineage>
</organism>
<geneLocation type="mitochondrion" evidence="1"/>
<sequence>MPQNLPEVRPFRVAQIGFMVCPTEIRPVCNVEGHFLYIAPLTHACTIRASESGLLDTLAELRPHCDNESCLLDIAAAEVGLIDIAAEEIGLIDFVVEESILVNYNLPHQLKKLAHDRTKNSPYALPNFPY</sequence>
<comment type="caution">
    <text evidence="1">The sequence shown here is derived from an EMBL/GenBank/DDBJ whole genome shotgun (WGS) entry which is preliminary data.</text>
</comment>
<keyword evidence="1" id="KW-0496">Mitochondrion</keyword>
<evidence type="ECO:0000313" key="1">
    <source>
        <dbReference type="EMBL" id="KUM50632.1"/>
    </source>
</evidence>
<dbReference type="EMBL" id="LKAM01000001">
    <property type="protein sequence ID" value="KUM50632.1"/>
    <property type="molecule type" value="Genomic_DNA"/>
</dbReference>
<accession>A0A124GP23</accession>
<dbReference type="AlphaFoldDB" id="A0A124GP23"/>
<gene>
    <name evidence="1" type="ORF">ABT39_MTgene476</name>
</gene>
<reference evidence="1" key="1">
    <citation type="journal article" date="2015" name="Genome Biol. Evol.">
        <title>Organellar Genomes of White Spruce (Picea glauca): Assembly and Annotation.</title>
        <authorList>
            <person name="Jackman S.D."/>
            <person name="Warren R.L."/>
            <person name="Gibb E.A."/>
            <person name="Vandervalk B.P."/>
            <person name="Mohamadi H."/>
            <person name="Chu J."/>
            <person name="Raymond A."/>
            <person name="Pleasance S."/>
            <person name="Coope R."/>
            <person name="Wildung M.R."/>
            <person name="Ritland C.E."/>
            <person name="Bousquet J."/>
            <person name="Jones S.J."/>
            <person name="Bohlmann J."/>
            <person name="Birol I."/>
        </authorList>
    </citation>
    <scope>NUCLEOTIDE SEQUENCE [LARGE SCALE GENOMIC DNA]</scope>
    <source>
        <tissue evidence="1">Flushing bud</tissue>
    </source>
</reference>